<organism evidence="1">
    <name type="scientific">Arundo donax</name>
    <name type="common">Giant reed</name>
    <name type="synonym">Donax arundinaceus</name>
    <dbReference type="NCBI Taxonomy" id="35708"/>
    <lineage>
        <taxon>Eukaryota</taxon>
        <taxon>Viridiplantae</taxon>
        <taxon>Streptophyta</taxon>
        <taxon>Embryophyta</taxon>
        <taxon>Tracheophyta</taxon>
        <taxon>Spermatophyta</taxon>
        <taxon>Magnoliopsida</taxon>
        <taxon>Liliopsida</taxon>
        <taxon>Poales</taxon>
        <taxon>Poaceae</taxon>
        <taxon>PACMAD clade</taxon>
        <taxon>Arundinoideae</taxon>
        <taxon>Arundineae</taxon>
        <taxon>Arundo</taxon>
    </lineage>
</organism>
<protein>
    <submittedName>
        <fullName evidence="1">Uncharacterized protein</fullName>
    </submittedName>
</protein>
<evidence type="ECO:0000313" key="1">
    <source>
        <dbReference type="EMBL" id="JAD18749.1"/>
    </source>
</evidence>
<reference evidence="1" key="1">
    <citation type="submission" date="2014-09" db="EMBL/GenBank/DDBJ databases">
        <authorList>
            <person name="Magalhaes I.L.F."/>
            <person name="Oliveira U."/>
            <person name="Santos F.R."/>
            <person name="Vidigal T.H.D.A."/>
            <person name="Brescovit A.D."/>
            <person name="Santos A.J."/>
        </authorList>
    </citation>
    <scope>NUCLEOTIDE SEQUENCE</scope>
    <source>
        <tissue evidence="1">Shoot tissue taken approximately 20 cm above the soil surface</tissue>
    </source>
</reference>
<accession>A0A0A8XXM8</accession>
<reference evidence="1" key="2">
    <citation type="journal article" date="2015" name="Data Brief">
        <title>Shoot transcriptome of the giant reed, Arundo donax.</title>
        <authorList>
            <person name="Barrero R.A."/>
            <person name="Guerrero F.D."/>
            <person name="Moolhuijzen P."/>
            <person name="Goolsby J.A."/>
            <person name="Tidwell J."/>
            <person name="Bellgard S.E."/>
            <person name="Bellgard M.I."/>
        </authorList>
    </citation>
    <scope>NUCLEOTIDE SEQUENCE</scope>
    <source>
        <tissue evidence="1">Shoot tissue taken approximately 20 cm above the soil surface</tissue>
    </source>
</reference>
<dbReference type="EMBL" id="GBRH01279146">
    <property type="protein sequence ID" value="JAD18749.1"/>
    <property type="molecule type" value="Transcribed_RNA"/>
</dbReference>
<dbReference type="AlphaFoldDB" id="A0A0A8XXM8"/>
<proteinExistence type="predicted"/>
<name>A0A0A8XXM8_ARUDO</name>
<sequence>MTELKHPSIQEGGRTKWSFSFKAKQLDHISWACDRAFELFMNASIYNYMERNILHYNK</sequence>